<dbReference type="AlphaFoldDB" id="A0A2S9SW29"/>
<proteinExistence type="predicted"/>
<dbReference type="RefSeq" id="WP_105910735.1">
    <property type="nucleotide sequence ID" value="NZ_JAODCF010000018.1"/>
</dbReference>
<name>A0A2S9SW29_9BACT</name>
<dbReference type="EMBL" id="NXGH01000001">
    <property type="protein sequence ID" value="PRM90804.1"/>
    <property type="molecule type" value="Genomic_DNA"/>
</dbReference>
<protein>
    <submittedName>
        <fullName evidence="1">Uncharacterized protein</fullName>
    </submittedName>
</protein>
<dbReference type="Proteomes" id="UP000238649">
    <property type="component" value="Unassembled WGS sequence"/>
</dbReference>
<comment type="caution">
    <text evidence="1">The sequence shown here is derived from an EMBL/GenBank/DDBJ whole genome shotgun (WGS) entry which is preliminary data.</text>
</comment>
<organism evidence="1 2">
    <name type="scientific">Aliarcobacter cryaerophilus</name>
    <dbReference type="NCBI Taxonomy" id="28198"/>
    <lineage>
        <taxon>Bacteria</taxon>
        <taxon>Pseudomonadati</taxon>
        <taxon>Campylobacterota</taxon>
        <taxon>Epsilonproteobacteria</taxon>
        <taxon>Campylobacterales</taxon>
        <taxon>Arcobacteraceae</taxon>
        <taxon>Aliarcobacter</taxon>
    </lineage>
</organism>
<reference evidence="1 2" key="1">
    <citation type="submission" date="2017-09" db="EMBL/GenBank/DDBJ databases">
        <title>Reassesment of A. cryaerophilus.</title>
        <authorList>
            <person name="Perez-Cataluna A."/>
            <person name="Collado L."/>
            <person name="Salgado O."/>
            <person name="Lefinanco V."/>
            <person name="Figueras M.J."/>
        </authorList>
    </citation>
    <scope>NUCLEOTIDE SEQUENCE [LARGE SCALE GENOMIC DNA]</scope>
    <source>
        <strain evidence="1 2">LMG 9871</strain>
    </source>
</reference>
<gene>
    <name evidence="1" type="ORF">CJ671_00250</name>
</gene>
<evidence type="ECO:0000313" key="1">
    <source>
        <dbReference type="EMBL" id="PRM90804.1"/>
    </source>
</evidence>
<evidence type="ECO:0000313" key="2">
    <source>
        <dbReference type="Proteomes" id="UP000238649"/>
    </source>
</evidence>
<accession>A0A2S9SW29</accession>
<sequence length="255" mass="29821">MSDLILEDKLTYKIDSDEPIELNQLILSLKSLGDEYGKFSKIKDVEVKISEVRKGSFEFDFVLMSFAPLLPFMSDVNTTVDFIKRVSELKSFFLNQNSDIKPTLEEAKLMNSINIPIQTFNNYGTVIINDTQKVDKVEFNKEDSKLITTNSSKYIKELKQKEDEEKQNIFKDRLIRFVQTRTDNKDYGNKSICEDISSKEIKTIFENDDIKNEILDNPYHYGFLVDLEVQYINNDAKIYRIMKLNDKINLEENDL</sequence>